<gene>
    <name evidence="2" type="ORF">AA314_04503</name>
    <name evidence="3" type="ORF">ATI61_11366</name>
</gene>
<evidence type="ECO:0000313" key="5">
    <source>
        <dbReference type="Proteomes" id="UP000256345"/>
    </source>
</evidence>
<evidence type="ECO:0000256" key="1">
    <source>
        <dbReference type="SAM" id="MobiDB-lite"/>
    </source>
</evidence>
<reference evidence="2 4" key="1">
    <citation type="submission" date="2015-05" db="EMBL/GenBank/DDBJ databases">
        <title>Genome assembly of Archangium gephyra DSM 2261.</title>
        <authorList>
            <person name="Sharma G."/>
            <person name="Subramanian S."/>
        </authorList>
    </citation>
    <scope>NUCLEOTIDE SEQUENCE [LARGE SCALE GENOMIC DNA]</scope>
    <source>
        <strain evidence="2 4">DSM 2261</strain>
    </source>
</reference>
<dbReference type="KEGG" id="age:AA314_04503"/>
<reference evidence="3 5" key="2">
    <citation type="submission" date="2018-08" db="EMBL/GenBank/DDBJ databases">
        <title>Genomic Encyclopedia of Archaeal and Bacterial Type Strains, Phase II (KMG-II): from individual species to whole genera.</title>
        <authorList>
            <person name="Goeker M."/>
        </authorList>
    </citation>
    <scope>NUCLEOTIDE SEQUENCE [LARGE SCALE GENOMIC DNA]</scope>
    <source>
        <strain evidence="3 5">DSM 2261</strain>
    </source>
</reference>
<accession>A0AAC8TEI0</accession>
<dbReference type="Proteomes" id="UP000035579">
    <property type="component" value="Chromosome"/>
</dbReference>
<name>A0AAC8TEI0_9BACT</name>
<sequence length="52" mass="5869">MRTALPLQARTPALSREKAPPPVDPRGFGSRGFSERPPSIREAIIRWLNEEL</sequence>
<organism evidence="2 4">
    <name type="scientific">Archangium gephyra</name>
    <dbReference type="NCBI Taxonomy" id="48"/>
    <lineage>
        <taxon>Bacteria</taxon>
        <taxon>Pseudomonadati</taxon>
        <taxon>Myxococcota</taxon>
        <taxon>Myxococcia</taxon>
        <taxon>Myxococcales</taxon>
        <taxon>Cystobacterineae</taxon>
        <taxon>Archangiaceae</taxon>
        <taxon>Archangium</taxon>
    </lineage>
</organism>
<dbReference type="EMBL" id="CP011509">
    <property type="protein sequence ID" value="AKJ02877.1"/>
    <property type="molecule type" value="Genomic_DNA"/>
</dbReference>
<dbReference type="RefSeq" id="WP_156349876.1">
    <property type="nucleotide sequence ID" value="NZ_CP011509.1"/>
</dbReference>
<dbReference type="Proteomes" id="UP000256345">
    <property type="component" value="Unassembled WGS sequence"/>
</dbReference>
<keyword evidence="5" id="KW-1185">Reference proteome</keyword>
<protein>
    <submittedName>
        <fullName evidence="2">Uncharacterized protein</fullName>
    </submittedName>
</protein>
<dbReference type="AlphaFoldDB" id="A0AAC8TEI0"/>
<dbReference type="EMBL" id="QUMU01000013">
    <property type="protein sequence ID" value="REG25003.1"/>
    <property type="molecule type" value="Genomic_DNA"/>
</dbReference>
<evidence type="ECO:0000313" key="3">
    <source>
        <dbReference type="EMBL" id="REG25003.1"/>
    </source>
</evidence>
<evidence type="ECO:0000313" key="2">
    <source>
        <dbReference type="EMBL" id="AKJ02877.1"/>
    </source>
</evidence>
<proteinExistence type="predicted"/>
<evidence type="ECO:0000313" key="4">
    <source>
        <dbReference type="Proteomes" id="UP000035579"/>
    </source>
</evidence>
<feature type="region of interest" description="Disordered" evidence="1">
    <location>
        <begin position="1"/>
        <end position="36"/>
    </location>
</feature>